<dbReference type="InterPro" id="IPR036388">
    <property type="entry name" value="WH-like_DNA-bd_sf"/>
</dbReference>
<gene>
    <name evidence="6" type="primary">scpB</name>
    <name evidence="6" type="ORF">C0081_09770</name>
</gene>
<evidence type="ECO:0000313" key="6">
    <source>
        <dbReference type="EMBL" id="PLW77586.1"/>
    </source>
</evidence>
<evidence type="ECO:0000256" key="3">
    <source>
        <dbReference type="ARBA" id="ARBA00022829"/>
    </source>
</evidence>
<keyword evidence="2" id="KW-0132">Cell division</keyword>
<keyword evidence="3" id="KW-0159">Chromosome partition</keyword>
<proteinExistence type="predicted"/>
<dbReference type="EMBL" id="PKUQ01000016">
    <property type="protein sequence ID" value="PLW77586.1"/>
    <property type="molecule type" value="Genomic_DNA"/>
</dbReference>
<keyword evidence="4" id="KW-0131">Cell cycle</keyword>
<feature type="region of interest" description="Disordered" evidence="5">
    <location>
        <begin position="197"/>
        <end position="220"/>
    </location>
</feature>
<organism evidence="6 7">
    <name type="scientific">Cohaesibacter celericrescens</name>
    <dbReference type="NCBI Taxonomy" id="2067669"/>
    <lineage>
        <taxon>Bacteria</taxon>
        <taxon>Pseudomonadati</taxon>
        <taxon>Pseudomonadota</taxon>
        <taxon>Alphaproteobacteria</taxon>
        <taxon>Hyphomicrobiales</taxon>
        <taxon>Cohaesibacteraceae</taxon>
    </lineage>
</organism>
<dbReference type="NCBIfam" id="TIGR00281">
    <property type="entry name" value="SMC-Scp complex subunit ScpB"/>
    <property type="match status" value="1"/>
</dbReference>
<keyword evidence="7" id="KW-1185">Reference proteome</keyword>
<evidence type="ECO:0000256" key="2">
    <source>
        <dbReference type="ARBA" id="ARBA00022618"/>
    </source>
</evidence>
<dbReference type="PIRSF" id="PIRSF019345">
    <property type="entry name" value="ScpB"/>
    <property type="match status" value="1"/>
</dbReference>
<dbReference type="PANTHER" id="PTHR34298">
    <property type="entry name" value="SEGREGATION AND CONDENSATION PROTEIN B"/>
    <property type="match status" value="1"/>
</dbReference>
<sequence length="235" mass="26277">MDDGIAEQDIAPDEDDDFAALAHEARVQLKRMLEALLFASAEPLSLLDIRARMPDKIDVLALLQQLQSDYADRGVNLIQVEDKWLFRTAKDLSFMLQAEAFEPRKLSRAALETLAIIAYHQPVTRAEVEQIRGVSTIRGTLDVLLQTQWVRVRGRRRAPGRPVTFGTSDKFLVHFDLDSIQDLPGLEELRGAGMLDSALPPAFSMPSPDDNEDLTDDEDPFDEIEALETAAFADD</sequence>
<dbReference type="Gene3D" id="1.10.10.10">
    <property type="entry name" value="Winged helix-like DNA-binding domain superfamily/Winged helix DNA-binding domain"/>
    <property type="match status" value="2"/>
</dbReference>
<dbReference type="InterPro" id="IPR005234">
    <property type="entry name" value="ScpB_csome_segregation"/>
</dbReference>
<name>A0A2N5XST5_9HYPH</name>
<accession>A0A2N5XST5</accession>
<evidence type="ECO:0000256" key="5">
    <source>
        <dbReference type="SAM" id="MobiDB-lite"/>
    </source>
</evidence>
<dbReference type="Proteomes" id="UP000234881">
    <property type="component" value="Unassembled WGS sequence"/>
</dbReference>
<evidence type="ECO:0000313" key="7">
    <source>
        <dbReference type="Proteomes" id="UP000234881"/>
    </source>
</evidence>
<dbReference type="InterPro" id="IPR036390">
    <property type="entry name" value="WH_DNA-bd_sf"/>
</dbReference>
<dbReference type="PANTHER" id="PTHR34298:SF2">
    <property type="entry name" value="SEGREGATION AND CONDENSATION PROTEIN B"/>
    <property type="match status" value="1"/>
</dbReference>
<dbReference type="GO" id="GO:0051304">
    <property type="term" value="P:chromosome separation"/>
    <property type="evidence" value="ECO:0007669"/>
    <property type="project" value="InterPro"/>
</dbReference>
<dbReference type="AlphaFoldDB" id="A0A2N5XST5"/>
<keyword evidence="1" id="KW-0963">Cytoplasm</keyword>
<protein>
    <submittedName>
        <fullName evidence="6">SMC-Scp complex subunit ScpB</fullName>
    </submittedName>
</protein>
<dbReference type="RefSeq" id="WP_101533603.1">
    <property type="nucleotide sequence ID" value="NZ_PKUQ01000016.1"/>
</dbReference>
<dbReference type="SUPFAM" id="SSF46785">
    <property type="entry name" value="Winged helix' DNA-binding domain"/>
    <property type="match status" value="2"/>
</dbReference>
<dbReference type="GO" id="GO:0051301">
    <property type="term" value="P:cell division"/>
    <property type="evidence" value="ECO:0007669"/>
    <property type="project" value="UniProtKB-KW"/>
</dbReference>
<comment type="caution">
    <text evidence="6">The sequence shown here is derived from an EMBL/GenBank/DDBJ whole genome shotgun (WGS) entry which is preliminary data.</text>
</comment>
<reference evidence="6 7" key="1">
    <citation type="submission" date="2018-01" db="EMBL/GenBank/DDBJ databases">
        <title>The draft genome sequence of Cohaesibacter sp. H1304.</title>
        <authorList>
            <person name="Wang N.-N."/>
            <person name="Du Z.-J."/>
        </authorList>
    </citation>
    <scope>NUCLEOTIDE SEQUENCE [LARGE SCALE GENOMIC DNA]</scope>
    <source>
        <strain evidence="6 7">H1304</strain>
    </source>
</reference>
<dbReference type="OrthoDB" id="9806226at2"/>
<evidence type="ECO:0000256" key="4">
    <source>
        <dbReference type="ARBA" id="ARBA00023306"/>
    </source>
</evidence>
<dbReference type="Pfam" id="PF04079">
    <property type="entry name" value="SMC_ScpB"/>
    <property type="match status" value="1"/>
</dbReference>
<evidence type="ECO:0000256" key="1">
    <source>
        <dbReference type="ARBA" id="ARBA00022490"/>
    </source>
</evidence>
<feature type="compositionally biased region" description="Acidic residues" evidence="5">
    <location>
        <begin position="209"/>
        <end position="220"/>
    </location>
</feature>